<dbReference type="Proteomes" id="UP000198757">
    <property type="component" value="Unassembled WGS sequence"/>
</dbReference>
<protein>
    <submittedName>
        <fullName evidence="8">Putative oxidoreductase</fullName>
    </submittedName>
</protein>
<reference evidence="9" key="1">
    <citation type="submission" date="2016-10" db="EMBL/GenBank/DDBJ databases">
        <authorList>
            <person name="Varghese N."/>
            <person name="Submissions S."/>
        </authorList>
    </citation>
    <scope>NUCLEOTIDE SEQUENCE [LARGE SCALE GENOMIC DNA]</scope>
    <source>
        <strain evidence="9">DSM 25811 / CCM 8410 / LMG 26954 / E90</strain>
    </source>
</reference>
<dbReference type="PANTHER" id="PTHR33452:SF1">
    <property type="entry name" value="INNER MEMBRANE PROTEIN YPHA-RELATED"/>
    <property type="match status" value="1"/>
</dbReference>
<evidence type="ECO:0000256" key="2">
    <source>
        <dbReference type="ARBA" id="ARBA00006679"/>
    </source>
</evidence>
<dbReference type="RefSeq" id="WP_090392316.1">
    <property type="nucleotide sequence ID" value="NZ_FMZO01000017.1"/>
</dbReference>
<dbReference type="InterPro" id="IPR032808">
    <property type="entry name" value="DoxX"/>
</dbReference>
<evidence type="ECO:0000313" key="9">
    <source>
        <dbReference type="Proteomes" id="UP000198757"/>
    </source>
</evidence>
<accession>A0A1G6Z096</accession>
<dbReference type="STRING" id="1285928.SAMN04487894_11710"/>
<name>A0A1G6Z096_NIADE</name>
<dbReference type="Pfam" id="PF07681">
    <property type="entry name" value="DoxX"/>
    <property type="match status" value="1"/>
</dbReference>
<comment type="similarity">
    <text evidence="2">Belongs to the DoxX family.</text>
</comment>
<keyword evidence="4 7" id="KW-0812">Transmembrane</keyword>
<evidence type="ECO:0000256" key="5">
    <source>
        <dbReference type="ARBA" id="ARBA00022989"/>
    </source>
</evidence>
<feature type="transmembrane region" description="Helical" evidence="7">
    <location>
        <begin position="110"/>
        <end position="130"/>
    </location>
</feature>
<dbReference type="PANTHER" id="PTHR33452">
    <property type="entry name" value="OXIDOREDUCTASE CATD-RELATED"/>
    <property type="match status" value="1"/>
</dbReference>
<dbReference type="AlphaFoldDB" id="A0A1G6Z096"/>
<evidence type="ECO:0000256" key="1">
    <source>
        <dbReference type="ARBA" id="ARBA00004651"/>
    </source>
</evidence>
<keyword evidence="5 7" id="KW-1133">Transmembrane helix</keyword>
<dbReference type="InterPro" id="IPR051907">
    <property type="entry name" value="DoxX-like_oxidoreductase"/>
</dbReference>
<evidence type="ECO:0000256" key="3">
    <source>
        <dbReference type="ARBA" id="ARBA00022475"/>
    </source>
</evidence>
<feature type="transmembrane region" description="Helical" evidence="7">
    <location>
        <begin position="53"/>
        <end position="75"/>
    </location>
</feature>
<proteinExistence type="inferred from homology"/>
<dbReference type="OrthoDB" id="9813193at2"/>
<keyword evidence="9" id="KW-1185">Reference proteome</keyword>
<organism evidence="8 9">
    <name type="scientific">Niabella drilacis (strain DSM 25811 / CCM 8410 / CCUG 62505 / LMG 26954 / E90)</name>
    <dbReference type="NCBI Taxonomy" id="1285928"/>
    <lineage>
        <taxon>Bacteria</taxon>
        <taxon>Pseudomonadati</taxon>
        <taxon>Bacteroidota</taxon>
        <taxon>Chitinophagia</taxon>
        <taxon>Chitinophagales</taxon>
        <taxon>Chitinophagaceae</taxon>
        <taxon>Niabella</taxon>
    </lineage>
</organism>
<keyword evidence="3" id="KW-1003">Cell membrane</keyword>
<sequence length="136" mass="14430">MKWLSTKYKEGTVSLALLVLRVTAGSAMAVNHGYKKLTGFTEMAAKGFADPFHIGVKASLGMAVFAEFFCAVLIVLGLLTRLAVIPLMVTMCVALFVAHSGDFFGQGELAGVFLAIFLVLLLVGPGKYSLDKAIGK</sequence>
<feature type="transmembrane region" description="Helical" evidence="7">
    <location>
        <begin position="82"/>
        <end position="98"/>
    </location>
</feature>
<evidence type="ECO:0000256" key="4">
    <source>
        <dbReference type="ARBA" id="ARBA00022692"/>
    </source>
</evidence>
<evidence type="ECO:0000256" key="6">
    <source>
        <dbReference type="ARBA" id="ARBA00023136"/>
    </source>
</evidence>
<keyword evidence="6 7" id="KW-0472">Membrane</keyword>
<gene>
    <name evidence="8" type="ORF">SAMN04487894_11710</name>
</gene>
<dbReference type="EMBL" id="FMZO01000017">
    <property type="protein sequence ID" value="SDD96174.1"/>
    <property type="molecule type" value="Genomic_DNA"/>
</dbReference>
<dbReference type="GO" id="GO:0005886">
    <property type="term" value="C:plasma membrane"/>
    <property type="evidence" value="ECO:0007669"/>
    <property type="project" value="UniProtKB-SubCell"/>
</dbReference>
<evidence type="ECO:0000313" key="8">
    <source>
        <dbReference type="EMBL" id="SDD96174.1"/>
    </source>
</evidence>
<evidence type="ECO:0000256" key="7">
    <source>
        <dbReference type="SAM" id="Phobius"/>
    </source>
</evidence>
<comment type="subcellular location">
    <subcellularLocation>
        <location evidence="1">Cell membrane</location>
        <topology evidence="1">Multi-pass membrane protein</topology>
    </subcellularLocation>
</comment>